<dbReference type="Gene3D" id="1.10.10.10">
    <property type="entry name" value="Winged helix-like DNA-binding domain superfamily/Winged helix DNA-binding domain"/>
    <property type="match status" value="1"/>
</dbReference>
<reference evidence="2 3" key="1">
    <citation type="submission" date="2020-01" db="EMBL/GenBank/DDBJ databases">
        <authorList>
            <person name="Chen S."/>
        </authorList>
    </citation>
    <scope>NUCLEOTIDE SEQUENCE [LARGE SCALE GENOMIC DNA]</scope>
    <source>
        <strain evidence="2 3">GS-10</strain>
    </source>
</reference>
<dbReference type="InterPro" id="IPR048933">
    <property type="entry name" value="B_lactamase-like_C"/>
</dbReference>
<dbReference type="SUPFAM" id="SSF56281">
    <property type="entry name" value="Metallo-hydrolase/oxidoreductase"/>
    <property type="match status" value="1"/>
</dbReference>
<dbReference type="RefSeq" id="WP_160974999.1">
    <property type="nucleotide sequence ID" value="NZ_WWEN01000009.1"/>
</dbReference>
<dbReference type="Gene3D" id="3.60.15.10">
    <property type="entry name" value="Ribonuclease Z/Hydroxyacylglutathione hydrolase-like"/>
    <property type="match status" value="1"/>
</dbReference>
<sequence length="334" mass="36921">MTDTPTPGETLEVAPGILWARLALPFRLNHVNVYFIADDDGWAIVDTGISNPETRAAWQALLDGPLAGERFTRLIVTHHHPDHIGNAGWLCEKLGIELQTSAGSYLSFMTLALAPAARESDPYTRFYARHGMPPEGAKLVSTLGHGYLRMISTPPASYRRLRQGMELRIGGRDFRVLTGDGHSLEQVMLYAPSDNLFLAADQVIERISPNVSVFASEPNADPLGDYLASLDQICATVPEDALVLSGHHRPFRGLHRRRTELAQHHVERCDVVADACAIEPKSVNDLVSVLFSVKLDAHETSFAFSEALAHVNYMVEQGRLNWIEEGDRLKLARA</sequence>
<keyword evidence="3" id="KW-1185">Reference proteome</keyword>
<organism evidence="2 3">
    <name type="scientific">Thalassovita mangrovi</name>
    <dbReference type="NCBI Taxonomy" id="2692236"/>
    <lineage>
        <taxon>Bacteria</taxon>
        <taxon>Pseudomonadati</taxon>
        <taxon>Pseudomonadota</taxon>
        <taxon>Alphaproteobacteria</taxon>
        <taxon>Rhodobacterales</taxon>
        <taxon>Roseobacteraceae</taxon>
        <taxon>Thalassovita</taxon>
    </lineage>
</organism>
<dbReference type="Proteomes" id="UP000479043">
    <property type="component" value="Unassembled WGS sequence"/>
</dbReference>
<evidence type="ECO:0000313" key="3">
    <source>
        <dbReference type="Proteomes" id="UP000479043"/>
    </source>
</evidence>
<dbReference type="AlphaFoldDB" id="A0A6L8LM26"/>
<feature type="domain" description="Metallo-beta-lactamase" evidence="1">
    <location>
        <begin position="30"/>
        <end position="247"/>
    </location>
</feature>
<dbReference type="EMBL" id="WWEN01000009">
    <property type="protein sequence ID" value="MYM57088.1"/>
    <property type="molecule type" value="Genomic_DNA"/>
</dbReference>
<dbReference type="GO" id="GO:0016787">
    <property type="term" value="F:hydrolase activity"/>
    <property type="evidence" value="ECO:0007669"/>
    <property type="project" value="UniProtKB-KW"/>
</dbReference>
<dbReference type="InterPro" id="IPR050662">
    <property type="entry name" value="Sec-metab_biosynth-thioest"/>
</dbReference>
<proteinExistence type="predicted"/>
<keyword evidence="2" id="KW-0378">Hydrolase</keyword>
<dbReference type="PANTHER" id="PTHR23131">
    <property type="entry name" value="ENDORIBONUCLEASE LACTB2"/>
    <property type="match status" value="1"/>
</dbReference>
<comment type="caution">
    <text evidence="2">The sequence shown here is derived from an EMBL/GenBank/DDBJ whole genome shotgun (WGS) entry which is preliminary data.</text>
</comment>
<accession>A0A6L8LM26</accession>
<dbReference type="InterPro" id="IPR036388">
    <property type="entry name" value="WH-like_DNA-bd_sf"/>
</dbReference>
<name>A0A6L8LM26_9RHOB</name>
<dbReference type="Pfam" id="PF00753">
    <property type="entry name" value="Lactamase_B"/>
    <property type="match status" value="1"/>
</dbReference>
<dbReference type="Pfam" id="PF21221">
    <property type="entry name" value="B_lactamase-like_C"/>
    <property type="match status" value="1"/>
</dbReference>
<dbReference type="PANTHER" id="PTHR23131:SF4">
    <property type="entry name" value="METALLO-BETA-LACTAMASE SUPERFAMILY POTEIN"/>
    <property type="match status" value="1"/>
</dbReference>
<gene>
    <name evidence="2" type="ORF">GR167_17360</name>
</gene>
<evidence type="ECO:0000259" key="1">
    <source>
        <dbReference type="SMART" id="SM00849"/>
    </source>
</evidence>
<dbReference type="InterPro" id="IPR036866">
    <property type="entry name" value="RibonucZ/Hydroxyglut_hydro"/>
</dbReference>
<evidence type="ECO:0000313" key="2">
    <source>
        <dbReference type="EMBL" id="MYM57088.1"/>
    </source>
</evidence>
<dbReference type="InterPro" id="IPR001279">
    <property type="entry name" value="Metallo-B-lactamas"/>
</dbReference>
<dbReference type="SMART" id="SM00849">
    <property type="entry name" value="Lactamase_B"/>
    <property type="match status" value="1"/>
</dbReference>
<protein>
    <submittedName>
        <fullName evidence="2">MBL fold metallo-hydrolase</fullName>
    </submittedName>
</protein>